<name>A0A9D4D6K7_DREPO</name>
<dbReference type="AlphaFoldDB" id="A0A9D4D6K7"/>
<gene>
    <name evidence="1" type="ORF">DPMN_046655</name>
</gene>
<organism evidence="1 2">
    <name type="scientific">Dreissena polymorpha</name>
    <name type="common">Zebra mussel</name>
    <name type="synonym">Mytilus polymorpha</name>
    <dbReference type="NCBI Taxonomy" id="45954"/>
    <lineage>
        <taxon>Eukaryota</taxon>
        <taxon>Metazoa</taxon>
        <taxon>Spiralia</taxon>
        <taxon>Lophotrochozoa</taxon>
        <taxon>Mollusca</taxon>
        <taxon>Bivalvia</taxon>
        <taxon>Autobranchia</taxon>
        <taxon>Heteroconchia</taxon>
        <taxon>Euheterodonta</taxon>
        <taxon>Imparidentia</taxon>
        <taxon>Neoheterodontei</taxon>
        <taxon>Myida</taxon>
        <taxon>Dreissenoidea</taxon>
        <taxon>Dreissenidae</taxon>
        <taxon>Dreissena</taxon>
    </lineage>
</organism>
<protein>
    <submittedName>
        <fullName evidence="1">Uncharacterized protein</fullName>
    </submittedName>
</protein>
<proteinExistence type="predicted"/>
<dbReference type="EMBL" id="JAIWYP010000011">
    <property type="protein sequence ID" value="KAH3739963.1"/>
    <property type="molecule type" value="Genomic_DNA"/>
</dbReference>
<evidence type="ECO:0000313" key="1">
    <source>
        <dbReference type="EMBL" id="KAH3739963.1"/>
    </source>
</evidence>
<comment type="caution">
    <text evidence="1">The sequence shown here is derived from an EMBL/GenBank/DDBJ whole genome shotgun (WGS) entry which is preliminary data.</text>
</comment>
<reference evidence="1" key="1">
    <citation type="journal article" date="2019" name="bioRxiv">
        <title>The Genome of the Zebra Mussel, Dreissena polymorpha: A Resource for Invasive Species Research.</title>
        <authorList>
            <person name="McCartney M.A."/>
            <person name="Auch B."/>
            <person name="Kono T."/>
            <person name="Mallez S."/>
            <person name="Zhang Y."/>
            <person name="Obille A."/>
            <person name="Becker A."/>
            <person name="Abrahante J.E."/>
            <person name="Garbe J."/>
            <person name="Badalamenti J.P."/>
            <person name="Herman A."/>
            <person name="Mangelson H."/>
            <person name="Liachko I."/>
            <person name="Sullivan S."/>
            <person name="Sone E.D."/>
            <person name="Koren S."/>
            <person name="Silverstein K.A.T."/>
            <person name="Beckman K.B."/>
            <person name="Gohl D.M."/>
        </authorList>
    </citation>
    <scope>NUCLEOTIDE SEQUENCE</scope>
    <source>
        <strain evidence="1">Duluth1</strain>
        <tissue evidence="1">Whole animal</tissue>
    </source>
</reference>
<accession>A0A9D4D6K7</accession>
<keyword evidence="2" id="KW-1185">Reference proteome</keyword>
<reference evidence="1" key="2">
    <citation type="submission" date="2020-11" db="EMBL/GenBank/DDBJ databases">
        <authorList>
            <person name="McCartney M.A."/>
            <person name="Auch B."/>
            <person name="Kono T."/>
            <person name="Mallez S."/>
            <person name="Becker A."/>
            <person name="Gohl D.M."/>
            <person name="Silverstein K.A.T."/>
            <person name="Koren S."/>
            <person name="Bechman K.B."/>
            <person name="Herman A."/>
            <person name="Abrahante J.E."/>
            <person name="Garbe J."/>
        </authorList>
    </citation>
    <scope>NUCLEOTIDE SEQUENCE</scope>
    <source>
        <strain evidence="1">Duluth1</strain>
        <tissue evidence="1">Whole animal</tissue>
    </source>
</reference>
<sequence>MLRDLGSSQCRDLDLILAGGGTWTSQCRDLDLILAGVRTWTAVGEGTLKAAGGETWKAGVGAPCTTEAACVLLLLKISNTC</sequence>
<evidence type="ECO:0000313" key="2">
    <source>
        <dbReference type="Proteomes" id="UP000828390"/>
    </source>
</evidence>
<dbReference type="Proteomes" id="UP000828390">
    <property type="component" value="Unassembled WGS sequence"/>
</dbReference>